<dbReference type="AlphaFoldDB" id="A0A2N8L0G5"/>
<dbReference type="Pfam" id="PF06580">
    <property type="entry name" value="His_kinase"/>
    <property type="match status" value="1"/>
</dbReference>
<dbReference type="RefSeq" id="WP_102769101.1">
    <property type="nucleotide sequence ID" value="NZ_POSP01000003.1"/>
</dbReference>
<feature type="transmembrane region" description="Helical" evidence="1">
    <location>
        <begin position="56"/>
        <end position="73"/>
    </location>
</feature>
<name>A0A2N8L0G5_9BURK</name>
<evidence type="ECO:0000313" key="3">
    <source>
        <dbReference type="EMBL" id="PND39181.1"/>
    </source>
</evidence>
<keyword evidence="1" id="KW-0472">Membrane</keyword>
<sequence>MSRTETLTRDTASRAWPLWRQAGLLLSLCGLQALLILLIQFALFGDPGLRPGTVQRVGLMALLRWGLLGLLVSQARPGQPWAHRLPLLAALAAIDALCIHALTQWLGSGVPLDPQALNLSPVQLRWISQGGSWVVALAQYLLFSLAWQSHLDRRQRTALEQQARAAQLQALQNQLKPHFLFNAMNTVRGLIFENPERAAHLLTELSTLLRASLEQSGSLCRLDEEWQLCQRYLALEASRLEDRLQLDIRLPPALMAQRLPRFALLGLCENAIKHGIGARREGGCLRIHAAHEASSPLWTLRVENPLAPQAGPAARTGLGSGLAHLSESLRLQLGSTATLHAGPEASGPHFRVELRLPWQDACTP</sequence>
<accession>A0A2N8L0G5</accession>
<proteinExistence type="predicted"/>
<dbReference type="InterPro" id="IPR036890">
    <property type="entry name" value="HATPase_C_sf"/>
</dbReference>
<feature type="transmembrane region" description="Helical" evidence="1">
    <location>
        <begin position="85"/>
        <end position="106"/>
    </location>
</feature>
<keyword evidence="1" id="KW-1133">Transmembrane helix</keyword>
<dbReference type="SUPFAM" id="SSF55874">
    <property type="entry name" value="ATPase domain of HSP90 chaperone/DNA topoisomerase II/histidine kinase"/>
    <property type="match status" value="1"/>
</dbReference>
<keyword evidence="1" id="KW-0812">Transmembrane</keyword>
<evidence type="ECO:0000256" key="1">
    <source>
        <dbReference type="SAM" id="Phobius"/>
    </source>
</evidence>
<keyword evidence="4" id="KW-1185">Reference proteome</keyword>
<dbReference type="PANTHER" id="PTHR34220">
    <property type="entry name" value="SENSOR HISTIDINE KINASE YPDA"/>
    <property type="match status" value="1"/>
</dbReference>
<dbReference type="EMBL" id="POSP01000003">
    <property type="protein sequence ID" value="PND39181.1"/>
    <property type="molecule type" value="Genomic_DNA"/>
</dbReference>
<feature type="transmembrane region" description="Helical" evidence="1">
    <location>
        <begin position="21"/>
        <end position="44"/>
    </location>
</feature>
<reference evidence="3 4" key="1">
    <citation type="submission" date="2018-01" db="EMBL/GenBank/DDBJ databases">
        <title>Draft genome sequence of Paucibacter aquatile CR182 isolated from freshwater of the Nakdong River.</title>
        <authorList>
            <person name="Choi A."/>
            <person name="Chung E.J."/>
        </authorList>
    </citation>
    <scope>NUCLEOTIDE SEQUENCE [LARGE SCALE GENOMIC DNA]</scope>
    <source>
        <strain evidence="3 4">CR182</strain>
    </source>
</reference>
<organism evidence="3 4">
    <name type="scientific">Kinneretia aquatilis</name>
    <dbReference type="NCBI Taxonomy" id="2070761"/>
    <lineage>
        <taxon>Bacteria</taxon>
        <taxon>Pseudomonadati</taxon>
        <taxon>Pseudomonadota</taxon>
        <taxon>Betaproteobacteria</taxon>
        <taxon>Burkholderiales</taxon>
        <taxon>Sphaerotilaceae</taxon>
        <taxon>Roseateles</taxon>
    </lineage>
</organism>
<evidence type="ECO:0000313" key="4">
    <source>
        <dbReference type="Proteomes" id="UP000235916"/>
    </source>
</evidence>
<dbReference type="Proteomes" id="UP000235916">
    <property type="component" value="Unassembled WGS sequence"/>
</dbReference>
<evidence type="ECO:0000259" key="2">
    <source>
        <dbReference type="Pfam" id="PF06580"/>
    </source>
</evidence>
<feature type="domain" description="Signal transduction histidine kinase internal region" evidence="2">
    <location>
        <begin position="166"/>
        <end position="244"/>
    </location>
</feature>
<dbReference type="InterPro" id="IPR010559">
    <property type="entry name" value="Sig_transdc_His_kin_internal"/>
</dbReference>
<dbReference type="PANTHER" id="PTHR34220:SF7">
    <property type="entry name" value="SENSOR HISTIDINE KINASE YPDA"/>
    <property type="match status" value="1"/>
</dbReference>
<dbReference type="Gene3D" id="3.30.565.10">
    <property type="entry name" value="Histidine kinase-like ATPase, C-terminal domain"/>
    <property type="match status" value="1"/>
</dbReference>
<dbReference type="InterPro" id="IPR050640">
    <property type="entry name" value="Bact_2-comp_sensor_kinase"/>
</dbReference>
<protein>
    <recommendedName>
        <fullName evidence="2">Signal transduction histidine kinase internal region domain-containing protein</fullName>
    </recommendedName>
</protein>
<dbReference type="GO" id="GO:0016020">
    <property type="term" value="C:membrane"/>
    <property type="evidence" value="ECO:0007669"/>
    <property type="project" value="InterPro"/>
</dbReference>
<dbReference type="GO" id="GO:0000155">
    <property type="term" value="F:phosphorelay sensor kinase activity"/>
    <property type="evidence" value="ECO:0007669"/>
    <property type="project" value="InterPro"/>
</dbReference>
<comment type="caution">
    <text evidence="3">The sequence shown here is derived from an EMBL/GenBank/DDBJ whole genome shotgun (WGS) entry which is preliminary data.</text>
</comment>
<dbReference type="OrthoDB" id="2514702at2"/>
<feature type="transmembrane region" description="Helical" evidence="1">
    <location>
        <begin position="126"/>
        <end position="147"/>
    </location>
</feature>
<gene>
    <name evidence="3" type="ORF">C1O66_17730</name>
</gene>